<name>A0A1K2C7L5_STRAR</name>
<reference evidence="1 2" key="1">
    <citation type="submission" date="2016-11" db="EMBL/GenBank/DDBJ databases">
        <authorList>
            <person name="Jaros S."/>
            <person name="Januszkiewicz K."/>
            <person name="Wedrychowicz H."/>
        </authorList>
    </citation>
    <scope>NUCLEOTIDE SEQUENCE [LARGE SCALE GENOMIC DNA]</scope>
    <source>
        <strain evidence="1 2">OK807</strain>
    </source>
</reference>
<organism evidence="1 2">
    <name type="scientific">Streptomyces atratus</name>
    <dbReference type="NCBI Taxonomy" id="1893"/>
    <lineage>
        <taxon>Bacteria</taxon>
        <taxon>Bacillati</taxon>
        <taxon>Actinomycetota</taxon>
        <taxon>Actinomycetes</taxon>
        <taxon>Kitasatosporales</taxon>
        <taxon>Streptomycetaceae</taxon>
        <taxon>Streptomyces</taxon>
    </lineage>
</organism>
<accession>A0A1K2C7L5</accession>
<evidence type="ECO:0000313" key="2">
    <source>
        <dbReference type="Proteomes" id="UP000181909"/>
    </source>
</evidence>
<dbReference type="Proteomes" id="UP000181909">
    <property type="component" value="Unassembled WGS sequence"/>
</dbReference>
<dbReference type="AlphaFoldDB" id="A0A1K2C7L5"/>
<dbReference type="Gene3D" id="3.30.160.60">
    <property type="entry name" value="Classic Zinc Finger"/>
    <property type="match status" value="1"/>
</dbReference>
<dbReference type="STRING" id="1893.SAMN02787144_1010116"/>
<proteinExistence type="predicted"/>
<protein>
    <submittedName>
        <fullName evidence="1">YceG-like family</fullName>
    </submittedName>
</protein>
<gene>
    <name evidence="1" type="ORF">SAMN02787144_1010116</name>
</gene>
<evidence type="ECO:0000313" key="1">
    <source>
        <dbReference type="EMBL" id="SFY07010.1"/>
    </source>
</evidence>
<dbReference type="EMBL" id="FPJO01000010">
    <property type="protein sequence ID" value="SFY07010.1"/>
    <property type="molecule type" value="Genomic_DNA"/>
</dbReference>
<sequence>MTAAINPTPGAWLYFVTVGPGDTRFTGSYTEHQKNVAEFNRNHRGASAG</sequence>